<dbReference type="Proteomes" id="UP000032668">
    <property type="component" value="Unassembled WGS sequence"/>
</dbReference>
<protein>
    <submittedName>
        <fullName evidence="2">Uncharacterized protein</fullName>
    </submittedName>
</protein>
<accession>A0A0D6PH15</accession>
<feature type="compositionally biased region" description="Low complexity" evidence="1">
    <location>
        <begin position="84"/>
        <end position="105"/>
    </location>
</feature>
<dbReference type="EMBL" id="BANC01000064">
    <property type="protein sequence ID" value="GAN80962.1"/>
    <property type="molecule type" value="Genomic_DNA"/>
</dbReference>
<gene>
    <name evidence="2" type="ORF">Aam_066_026</name>
</gene>
<organism evidence="2 3">
    <name type="scientific">Acidocella aminolytica 101 = DSM 11237</name>
    <dbReference type="NCBI Taxonomy" id="1120923"/>
    <lineage>
        <taxon>Bacteria</taxon>
        <taxon>Pseudomonadati</taxon>
        <taxon>Pseudomonadota</taxon>
        <taxon>Alphaproteobacteria</taxon>
        <taxon>Acetobacterales</taxon>
        <taxon>Acidocellaceae</taxon>
        <taxon>Acidocella</taxon>
    </lineage>
</organism>
<feature type="compositionally biased region" description="Polar residues" evidence="1">
    <location>
        <begin position="73"/>
        <end position="83"/>
    </location>
</feature>
<name>A0A0D6PH15_9PROT</name>
<feature type="compositionally biased region" description="Gly residues" evidence="1">
    <location>
        <begin position="119"/>
        <end position="128"/>
    </location>
</feature>
<feature type="compositionally biased region" description="Polar residues" evidence="1">
    <location>
        <begin position="106"/>
        <end position="116"/>
    </location>
</feature>
<evidence type="ECO:0000313" key="3">
    <source>
        <dbReference type="Proteomes" id="UP000032668"/>
    </source>
</evidence>
<comment type="caution">
    <text evidence="2">The sequence shown here is derived from an EMBL/GenBank/DDBJ whole genome shotgun (WGS) entry which is preliminary data.</text>
</comment>
<proteinExistence type="predicted"/>
<evidence type="ECO:0000256" key="1">
    <source>
        <dbReference type="SAM" id="MobiDB-lite"/>
    </source>
</evidence>
<dbReference type="AlphaFoldDB" id="A0A0D6PH15"/>
<evidence type="ECO:0000313" key="2">
    <source>
        <dbReference type="EMBL" id="GAN80962.1"/>
    </source>
</evidence>
<dbReference type="RefSeq" id="WP_139284918.1">
    <property type="nucleotide sequence ID" value="NZ_BANC01000064.1"/>
</dbReference>
<feature type="region of interest" description="Disordered" evidence="1">
    <location>
        <begin position="43"/>
        <end position="128"/>
    </location>
</feature>
<sequence length="128" mass="14085">MNNQITTSVLAPEHAHRMLIGIGASIIALSVSIFFAPPAFAQTQTQTTNQERTQMQGGQQNQLQNQERLKNQSQSGPQDGYGSQNQMKNQYQQQNQIQTEQKTQNRLNTPGMNQHYGSMGSGGGGGRH</sequence>
<feature type="compositionally biased region" description="Low complexity" evidence="1">
    <location>
        <begin position="43"/>
        <end position="66"/>
    </location>
</feature>
<keyword evidence="3" id="KW-1185">Reference proteome</keyword>
<reference evidence="2 3" key="1">
    <citation type="submission" date="2012-11" db="EMBL/GenBank/DDBJ databases">
        <title>Whole genome sequence of Acidocella aminolytica 101 = DSM 11237.</title>
        <authorList>
            <person name="Azuma Y."/>
            <person name="Higashiura N."/>
            <person name="Hirakawa H."/>
            <person name="Matsushita K."/>
        </authorList>
    </citation>
    <scope>NUCLEOTIDE SEQUENCE [LARGE SCALE GENOMIC DNA]</scope>
    <source>
        <strain evidence="3">101 / DSM 11237</strain>
    </source>
</reference>